<dbReference type="PANTHER" id="PTHR42681">
    <property type="entry name" value="MALONYL-COA-ACYL CARRIER PROTEIN TRANSACYLASE, MITOCHONDRIAL"/>
    <property type="match status" value="1"/>
</dbReference>
<dbReference type="InterPro" id="IPR016035">
    <property type="entry name" value="Acyl_Trfase/lysoPLipase"/>
</dbReference>
<dbReference type="InterPro" id="IPR020806">
    <property type="entry name" value="PKS_PP-bd"/>
</dbReference>
<organism evidence="8 9">
    <name type="scientific">Pendulispora brunnea</name>
    <dbReference type="NCBI Taxonomy" id="2905690"/>
    <lineage>
        <taxon>Bacteria</taxon>
        <taxon>Pseudomonadati</taxon>
        <taxon>Myxococcota</taxon>
        <taxon>Myxococcia</taxon>
        <taxon>Myxococcales</taxon>
        <taxon>Sorangiineae</taxon>
        <taxon>Pendulisporaceae</taxon>
        <taxon>Pendulispora</taxon>
    </lineage>
</organism>
<evidence type="ECO:0000256" key="3">
    <source>
        <dbReference type="ARBA" id="ARBA00022553"/>
    </source>
</evidence>
<dbReference type="SMART" id="SM00823">
    <property type="entry name" value="PKS_PP"/>
    <property type="match status" value="1"/>
</dbReference>
<accession>A0ABZ2KKL3</accession>
<evidence type="ECO:0000256" key="5">
    <source>
        <dbReference type="ARBA" id="ARBA00023315"/>
    </source>
</evidence>
<dbReference type="Pfam" id="PF00698">
    <property type="entry name" value="Acyl_transf_1"/>
    <property type="match status" value="1"/>
</dbReference>
<dbReference type="InterPro" id="IPR014043">
    <property type="entry name" value="Acyl_transferase_dom"/>
</dbReference>
<evidence type="ECO:0000256" key="1">
    <source>
        <dbReference type="ARBA" id="ARBA00013258"/>
    </source>
</evidence>
<keyword evidence="5 8" id="KW-0012">Acyltransferase</keyword>
<evidence type="ECO:0000313" key="9">
    <source>
        <dbReference type="Proteomes" id="UP001379533"/>
    </source>
</evidence>
<dbReference type="InterPro" id="IPR016036">
    <property type="entry name" value="Malonyl_transacylase_ACP-bd"/>
</dbReference>
<dbReference type="SUPFAM" id="SSF52151">
    <property type="entry name" value="FabD/lysophospholipase-like"/>
    <property type="match status" value="1"/>
</dbReference>
<keyword evidence="4 8" id="KW-0808">Transferase</keyword>
<evidence type="ECO:0000259" key="7">
    <source>
        <dbReference type="PROSITE" id="PS50075"/>
    </source>
</evidence>
<dbReference type="EC" id="2.3.1.39" evidence="1"/>
<dbReference type="InterPro" id="IPR036736">
    <property type="entry name" value="ACP-like_sf"/>
</dbReference>
<dbReference type="EMBL" id="CP089982">
    <property type="protein sequence ID" value="WXA98167.1"/>
    <property type="molecule type" value="Genomic_DNA"/>
</dbReference>
<dbReference type="InterPro" id="IPR001227">
    <property type="entry name" value="Ac_transferase_dom_sf"/>
</dbReference>
<keyword evidence="3" id="KW-0597">Phosphoprotein</keyword>
<dbReference type="PROSITE" id="PS50075">
    <property type="entry name" value="CARRIER"/>
    <property type="match status" value="1"/>
</dbReference>
<evidence type="ECO:0000256" key="4">
    <source>
        <dbReference type="ARBA" id="ARBA00022679"/>
    </source>
</evidence>
<name>A0ABZ2KKL3_9BACT</name>
<comment type="catalytic activity">
    <reaction evidence="6">
        <text>holo-[ACP] + malonyl-CoA = malonyl-[ACP] + CoA</text>
        <dbReference type="Rhea" id="RHEA:41792"/>
        <dbReference type="Rhea" id="RHEA-COMP:9623"/>
        <dbReference type="Rhea" id="RHEA-COMP:9685"/>
        <dbReference type="ChEBI" id="CHEBI:57287"/>
        <dbReference type="ChEBI" id="CHEBI:57384"/>
        <dbReference type="ChEBI" id="CHEBI:64479"/>
        <dbReference type="ChEBI" id="CHEBI:78449"/>
        <dbReference type="EC" id="2.3.1.39"/>
    </reaction>
</comment>
<evidence type="ECO:0000256" key="6">
    <source>
        <dbReference type="ARBA" id="ARBA00048462"/>
    </source>
</evidence>
<dbReference type="PANTHER" id="PTHR42681:SF1">
    <property type="entry name" value="MALONYL-COA-ACYL CARRIER PROTEIN TRANSACYLASE, MITOCHONDRIAL"/>
    <property type="match status" value="1"/>
</dbReference>
<reference evidence="8 9" key="1">
    <citation type="submission" date="2021-12" db="EMBL/GenBank/DDBJ databases">
        <title>Discovery of the Pendulisporaceae a myxobacterial family with distinct sporulation behavior and unique specialized metabolism.</title>
        <authorList>
            <person name="Garcia R."/>
            <person name="Popoff A."/>
            <person name="Bader C.D."/>
            <person name="Loehr J."/>
            <person name="Walesch S."/>
            <person name="Walt C."/>
            <person name="Boldt J."/>
            <person name="Bunk B."/>
            <person name="Haeckl F.J.F.P.J."/>
            <person name="Gunesch A.P."/>
            <person name="Birkelbach J."/>
            <person name="Nuebel U."/>
            <person name="Pietschmann T."/>
            <person name="Bach T."/>
            <person name="Mueller R."/>
        </authorList>
    </citation>
    <scope>NUCLEOTIDE SEQUENCE [LARGE SCALE GENOMIC DNA]</scope>
    <source>
        <strain evidence="8 9">MSr12523</strain>
    </source>
</reference>
<dbReference type="Gene3D" id="3.30.70.250">
    <property type="entry name" value="Malonyl-CoA ACP transacylase, ACP-binding"/>
    <property type="match status" value="1"/>
</dbReference>
<dbReference type="Gene3D" id="3.40.366.10">
    <property type="entry name" value="Malonyl-Coenzyme A Acyl Carrier Protein, domain 2"/>
    <property type="match status" value="1"/>
</dbReference>
<evidence type="ECO:0000313" key="8">
    <source>
        <dbReference type="EMBL" id="WXA98167.1"/>
    </source>
</evidence>
<dbReference type="InterPro" id="IPR009081">
    <property type="entry name" value="PP-bd_ACP"/>
</dbReference>
<proteinExistence type="predicted"/>
<dbReference type="SMART" id="SM00827">
    <property type="entry name" value="PKS_AT"/>
    <property type="match status" value="1"/>
</dbReference>
<evidence type="ECO:0000256" key="2">
    <source>
        <dbReference type="ARBA" id="ARBA00022450"/>
    </source>
</evidence>
<gene>
    <name evidence="8" type="primary">fabD</name>
    <name evidence="8" type="ORF">LZC95_15145</name>
</gene>
<dbReference type="SUPFAM" id="SSF55048">
    <property type="entry name" value="Probable ACP-binding domain of malonyl-CoA ACP transacylase"/>
    <property type="match status" value="1"/>
</dbReference>
<keyword evidence="9" id="KW-1185">Reference proteome</keyword>
<feature type="domain" description="Carrier" evidence="7">
    <location>
        <begin position="288"/>
        <end position="369"/>
    </location>
</feature>
<dbReference type="SUPFAM" id="SSF47336">
    <property type="entry name" value="ACP-like"/>
    <property type="match status" value="1"/>
</dbReference>
<dbReference type="Proteomes" id="UP001379533">
    <property type="component" value="Chromosome"/>
</dbReference>
<dbReference type="InterPro" id="IPR004410">
    <property type="entry name" value="Malonyl_CoA-ACP_transAc_FabD"/>
</dbReference>
<dbReference type="Gene3D" id="1.10.1200.10">
    <property type="entry name" value="ACP-like"/>
    <property type="match status" value="1"/>
</dbReference>
<dbReference type="InterPro" id="IPR050858">
    <property type="entry name" value="Mal-CoA-ACP_Trans/PKS_FabD"/>
</dbReference>
<keyword evidence="2" id="KW-0596">Phosphopantetheine</keyword>
<dbReference type="GO" id="GO:0004314">
    <property type="term" value="F:[acyl-carrier-protein] S-malonyltransferase activity"/>
    <property type="evidence" value="ECO:0007669"/>
    <property type="project" value="UniProtKB-EC"/>
</dbReference>
<dbReference type="NCBIfam" id="TIGR00128">
    <property type="entry name" value="fabD"/>
    <property type="match status" value="1"/>
</dbReference>
<sequence length="421" mass="46264">MRACVFPSQGSQKKGMGKGLFDRFRPLVERADAILGHSIETLCVEDPDRRLLQTEFAQPAIYVVNALHHLQELERNPEPPDYFAGHSLGEYNALLAAGAFDFETGLKLVQRRAALMAKLDGGGMAAVVGAVEKAITDVLDQHAAEGVTIANYNAPYEFVLSGPRDGLARLRPIFEKVDGVKAFVALRTSGAFHSAHMKAARDAFQSHLASVDFSELSRPVISNVTARPYTKDTLRSLLAEQITAPVRWSESIRYLREAGVSRFTELGEGKVLSGLIGKILAEPPPTTAAMSPQEQVVAMLKEQVLVPELGEAARELEADRPFRQLGLDSLKYIRLARRAETVFGIPFKPATFYSITTSAAMADYVIEQGAGPQEAPPPKVDETRHRWSEHRDSEVLRLLRECVRGVRSLESTAAMIRAGLY</sequence>
<dbReference type="Pfam" id="PF00550">
    <property type="entry name" value="PP-binding"/>
    <property type="match status" value="1"/>
</dbReference>
<dbReference type="RefSeq" id="WP_394848779.1">
    <property type="nucleotide sequence ID" value="NZ_CP089982.1"/>
</dbReference>
<protein>
    <recommendedName>
        <fullName evidence="1">[acyl-carrier-protein] S-malonyltransferase</fullName>
        <ecNumber evidence="1">2.3.1.39</ecNumber>
    </recommendedName>
</protein>